<dbReference type="EMBL" id="KN836554">
    <property type="protein sequence ID" value="KIK31893.1"/>
    <property type="molecule type" value="Genomic_DNA"/>
</dbReference>
<evidence type="ECO:0000256" key="1">
    <source>
        <dbReference type="ARBA" id="ARBA00001971"/>
    </source>
</evidence>
<dbReference type="PANTHER" id="PTHR46300">
    <property type="entry name" value="P450, PUTATIVE (EUROFUNG)-RELATED-RELATED"/>
    <property type="match status" value="1"/>
</dbReference>
<dbReference type="InterPro" id="IPR001128">
    <property type="entry name" value="Cyt_P450"/>
</dbReference>
<gene>
    <name evidence="8" type="ORF">CY34DRAFT_19467</name>
</gene>
<dbReference type="HOGENOM" id="CLU_001570_2_2_1"/>
<keyword evidence="6" id="KW-0408">Iron</keyword>
<comment type="similarity">
    <text evidence="2">Belongs to the cytochrome P450 family.</text>
</comment>
<evidence type="ECO:0000313" key="8">
    <source>
        <dbReference type="EMBL" id="KIK31893.1"/>
    </source>
</evidence>
<dbReference type="SUPFAM" id="SSF48264">
    <property type="entry name" value="Cytochrome P450"/>
    <property type="match status" value="1"/>
</dbReference>
<keyword evidence="3" id="KW-0349">Heme</keyword>
<keyword evidence="9" id="KW-1185">Reference proteome</keyword>
<evidence type="ECO:0000256" key="7">
    <source>
        <dbReference type="ARBA" id="ARBA00023033"/>
    </source>
</evidence>
<evidence type="ECO:0000256" key="3">
    <source>
        <dbReference type="ARBA" id="ARBA00022617"/>
    </source>
</evidence>
<keyword evidence="4" id="KW-0479">Metal-binding</keyword>
<dbReference type="PANTHER" id="PTHR46300:SF7">
    <property type="entry name" value="P450, PUTATIVE (EUROFUNG)-RELATED"/>
    <property type="match status" value="1"/>
</dbReference>
<dbReference type="AlphaFoldDB" id="A0A0D0AIS7"/>
<dbReference type="Proteomes" id="UP000054485">
    <property type="component" value="Unassembled WGS sequence"/>
</dbReference>
<proteinExistence type="inferred from homology"/>
<accession>A0A0D0AIS7</accession>
<dbReference type="GO" id="GO:0020037">
    <property type="term" value="F:heme binding"/>
    <property type="evidence" value="ECO:0007669"/>
    <property type="project" value="InterPro"/>
</dbReference>
<keyword evidence="7" id="KW-0503">Monooxygenase</keyword>
<keyword evidence="5" id="KW-0560">Oxidoreductase</keyword>
<dbReference type="GO" id="GO:0004497">
    <property type="term" value="F:monooxygenase activity"/>
    <property type="evidence" value="ECO:0007669"/>
    <property type="project" value="UniProtKB-KW"/>
</dbReference>
<dbReference type="STRING" id="930992.A0A0D0AIS7"/>
<dbReference type="OrthoDB" id="2681947at2759"/>
<evidence type="ECO:0000256" key="6">
    <source>
        <dbReference type="ARBA" id="ARBA00023004"/>
    </source>
</evidence>
<dbReference type="GO" id="GO:0016705">
    <property type="term" value="F:oxidoreductase activity, acting on paired donors, with incorporation or reduction of molecular oxygen"/>
    <property type="evidence" value="ECO:0007669"/>
    <property type="project" value="InterPro"/>
</dbReference>
<evidence type="ECO:0000313" key="9">
    <source>
        <dbReference type="Proteomes" id="UP000054485"/>
    </source>
</evidence>
<protein>
    <submittedName>
        <fullName evidence="8">Unplaced genomic scaffold CY34scaffold_1423, whole genome shotgun sequence</fullName>
    </submittedName>
</protein>
<dbReference type="InParanoid" id="A0A0D0AIS7"/>
<reference evidence="9" key="2">
    <citation type="submission" date="2015-01" db="EMBL/GenBank/DDBJ databases">
        <title>Evolutionary Origins and Diversification of the Mycorrhizal Mutualists.</title>
        <authorList>
            <consortium name="DOE Joint Genome Institute"/>
            <consortium name="Mycorrhizal Genomics Consortium"/>
            <person name="Kohler A."/>
            <person name="Kuo A."/>
            <person name="Nagy L.G."/>
            <person name="Floudas D."/>
            <person name="Copeland A."/>
            <person name="Barry K.W."/>
            <person name="Cichocki N."/>
            <person name="Veneault-Fourrey C."/>
            <person name="LaButti K."/>
            <person name="Lindquist E.A."/>
            <person name="Lipzen A."/>
            <person name="Lundell T."/>
            <person name="Morin E."/>
            <person name="Murat C."/>
            <person name="Riley R."/>
            <person name="Ohm R."/>
            <person name="Sun H."/>
            <person name="Tunlid A."/>
            <person name="Henrissat B."/>
            <person name="Grigoriev I.V."/>
            <person name="Hibbett D.S."/>
            <person name="Martin F."/>
        </authorList>
    </citation>
    <scope>NUCLEOTIDE SEQUENCE [LARGE SCALE GENOMIC DNA]</scope>
    <source>
        <strain evidence="9">UH-Slu-Lm8-n1</strain>
    </source>
</reference>
<reference evidence="8 9" key="1">
    <citation type="submission" date="2014-04" db="EMBL/GenBank/DDBJ databases">
        <authorList>
            <consortium name="DOE Joint Genome Institute"/>
            <person name="Kuo A."/>
            <person name="Ruytinx J."/>
            <person name="Rineau F."/>
            <person name="Colpaert J."/>
            <person name="Kohler A."/>
            <person name="Nagy L.G."/>
            <person name="Floudas D."/>
            <person name="Copeland A."/>
            <person name="Barry K.W."/>
            <person name="Cichocki N."/>
            <person name="Veneault-Fourrey C."/>
            <person name="LaButti K."/>
            <person name="Lindquist E.A."/>
            <person name="Lipzen A."/>
            <person name="Lundell T."/>
            <person name="Morin E."/>
            <person name="Murat C."/>
            <person name="Sun H."/>
            <person name="Tunlid A."/>
            <person name="Henrissat B."/>
            <person name="Grigoriev I.V."/>
            <person name="Hibbett D.S."/>
            <person name="Martin F."/>
            <person name="Nordberg H.P."/>
            <person name="Cantor M.N."/>
            <person name="Hua S.X."/>
        </authorList>
    </citation>
    <scope>NUCLEOTIDE SEQUENCE [LARGE SCALE GENOMIC DNA]</scope>
    <source>
        <strain evidence="8 9">UH-Slu-Lm8-n1</strain>
    </source>
</reference>
<dbReference type="InterPro" id="IPR036396">
    <property type="entry name" value="Cyt_P450_sf"/>
</dbReference>
<evidence type="ECO:0000256" key="2">
    <source>
        <dbReference type="ARBA" id="ARBA00010617"/>
    </source>
</evidence>
<organism evidence="8 9">
    <name type="scientific">Suillus luteus UH-Slu-Lm8-n1</name>
    <dbReference type="NCBI Taxonomy" id="930992"/>
    <lineage>
        <taxon>Eukaryota</taxon>
        <taxon>Fungi</taxon>
        <taxon>Dikarya</taxon>
        <taxon>Basidiomycota</taxon>
        <taxon>Agaricomycotina</taxon>
        <taxon>Agaricomycetes</taxon>
        <taxon>Agaricomycetidae</taxon>
        <taxon>Boletales</taxon>
        <taxon>Suillineae</taxon>
        <taxon>Suillaceae</taxon>
        <taxon>Suillus</taxon>
    </lineage>
</organism>
<dbReference type="InterPro" id="IPR050364">
    <property type="entry name" value="Cytochrome_P450_fung"/>
</dbReference>
<comment type="cofactor">
    <cofactor evidence="1">
        <name>heme</name>
        <dbReference type="ChEBI" id="CHEBI:30413"/>
    </cofactor>
</comment>
<dbReference type="Gene3D" id="1.10.630.10">
    <property type="entry name" value="Cytochrome P450"/>
    <property type="match status" value="1"/>
</dbReference>
<dbReference type="GO" id="GO:0005506">
    <property type="term" value="F:iron ion binding"/>
    <property type="evidence" value="ECO:0007669"/>
    <property type="project" value="InterPro"/>
</dbReference>
<evidence type="ECO:0000256" key="4">
    <source>
        <dbReference type="ARBA" id="ARBA00022723"/>
    </source>
</evidence>
<name>A0A0D0AIS7_9AGAM</name>
<dbReference type="Pfam" id="PF00067">
    <property type="entry name" value="p450"/>
    <property type="match status" value="1"/>
</dbReference>
<sequence length="276" mass="31805">MFPSLDSRIAILAVLPASLVVIKAFKRFIDSRSRKPCLPPGPVPLPLLGNFLSIDTKEPWLTYTEWGAVYGDLVFVRLLGHEVVVINSQRVADALLEKRSQIYSDRPYIATLEPFGWSVNFSLIGYGDKWRLCRRLFHQTFRPDSALKFRPMQIKQAREMIVNLIDDPQNYHSHFATFSSSVGMSVTYGYQTRPRDDPLVRIVENALVIGLEMMTQERATLLQLFPFLLRLPDWCWGSAIKRDAQVSARRMAEMTNLPFQYVQERMVGIFFNQVRS</sequence>
<evidence type="ECO:0000256" key="5">
    <source>
        <dbReference type="ARBA" id="ARBA00023002"/>
    </source>
</evidence>